<dbReference type="RefSeq" id="WP_379770072.1">
    <property type="nucleotide sequence ID" value="NZ_JBHSJF010000006.1"/>
</dbReference>
<accession>A0ABV9Z023</accession>
<comment type="caution">
    <text evidence="1">The sequence shown here is derived from an EMBL/GenBank/DDBJ whole genome shotgun (WGS) entry which is preliminary data.</text>
</comment>
<dbReference type="EMBL" id="JBHSJF010000006">
    <property type="protein sequence ID" value="MFC5067794.1"/>
    <property type="molecule type" value="Genomic_DNA"/>
</dbReference>
<reference evidence="2" key="1">
    <citation type="journal article" date="2019" name="Int. J. Syst. Evol. Microbiol.">
        <title>The Global Catalogue of Microorganisms (GCM) 10K type strain sequencing project: providing services to taxonomists for standard genome sequencing and annotation.</title>
        <authorList>
            <consortium name="The Broad Institute Genomics Platform"/>
            <consortium name="The Broad Institute Genome Sequencing Center for Infectious Disease"/>
            <person name="Wu L."/>
            <person name="Ma J."/>
        </authorList>
    </citation>
    <scope>NUCLEOTIDE SEQUENCE [LARGE SCALE GENOMIC DNA]</scope>
    <source>
        <strain evidence="2">CGMCC 1.16444</strain>
    </source>
</reference>
<organism evidence="1 2">
    <name type="scientific">Flaviflagellibacter deserti</name>
    <dbReference type="NCBI Taxonomy" id="2267266"/>
    <lineage>
        <taxon>Bacteria</taxon>
        <taxon>Pseudomonadati</taxon>
        <taxon>Pseudomonadota</taxon>
        <taxon>Alphaproteobacteria</taxon>
        <taxon>Hyphomicrobiales</taxon>
        <taxon>Flaviflagellibacter</taxon>
    </lineage>
</organism>
<evidence type="ECO:0000313" key="1">
    <source>
        <dbReference type="EMBL" id="MFC5067794.1"/>
    </source>
</evidence>
<dbReference type="Proteomes" id="UP001595796">
    <property type="component" value="Unassembled WGS sequence"/>
</dbReference>
<keyword evidence="2" id="KW-1185">Reference proteome</keyword>
<gene>
    <name evidence="1" type="ORF">ACFPFW_07160</name>
</gene>
<proteinExistence type="predicted"/>
<sequence>MQQDADTIIRTFVAVLAALAVNRRTHQGRATSRGSSGQAGG</sequence>
<evidence type="ECO:0000313" key="2">
    <source>
        <dbReference type="Proteomes" id="UP001595796"/>
    </source>
</evidence>
<protein>
    <submittedName>
        <fullName evidence="1">Uncharacterized protein</fullName>
    </submittedName>
</protein>
<name>A0ABV9Z023_9HYPH</name>